<protein>
    <submittedName>
        <fullName evidence="1">Uncharacterized protein</fullName>
    </submittedName>
</protein>
<dbReference type="RefSeq" id="WP_306749737.1">
    <property type="nucleotide sequence ID" value="NZ_NSDM01000015.1"/>
</dbReference>
<dbReference type="Proteomes" id="UP001225605">
    <property type="component" value="Unassembled WGS sequence"/>
</dbReference>
<evidence type="ECO:0000313" key="1">
    <source>
        <dbReference type="EMBL" id="MDQ2588100.1"/>
    </source>
</evidence>
<keyword evidence="2" id="KW-1185">Reference proteome</keyword>
<sequence>MSAGSTGTPLTTSVIPPGARTRATVKAGTCFHLRISHRSSGAVFGTTLDSTHTSGRRVVRTRGSFNTFGYGKLPC</sequence>
<accession>A0ABU0X7K1</accession>
<comment type="caution">
    <text evidence="1">The sequence shown here is derived from an EMBL/GenBank/DDBJ whole genome shotgun (WGS) entry which is preliminary data.</text>
</comment>
<organism evidence="1 2">
    <name type="scientific">Saccharothrix yanglingensis</name>
    <dbReference type="NCBI Taxonomy" id="659496"/>
    <lineage>
        <taxon>Bacteria</taxon>
        <taxon>Bacillati</taxon>
        <taxon>Actinomycetota</taxon>
        <taxon>Actinomycetes</taxon>
        <taxon>Pseudonocardiales</taxon>
        <taxon>Pseudonocardiaceae</taxon>
        <taxon>Saccharothrix</taxon>
    </lineage>
</organism>
<gene>
    <name evidence="1" type="ORF">CKY47_29875</name>
</gene>
<evidence type="ECO:0000313" key="2">
    <source>
        <dbReference type="Proteomes" id="UP001225605"/>
    </source>
</evidence>
<dbReference type="EMBL" id="NSDM01000015">
    <property type="protein sequence ID" value="MDQ2588100.1"/>
    <property type="molecule type" value="Genomic_DNA"/>
</dbReference>
<proteinExistence type="predicted"/>
<reference evidence="1 2" key="1">
    <citation type="submission" date="2017-06" db="EMBL/GenBank/DDBJ databases">
        <title>Cultured bacterium strain Saccharothrix yanglingensis Hhs.015.</title>
        <authorList>
            <person name="Xia Y."/>
        </authorList>
    </citation>
    <scope>NUCLEOTIDE SEQUENCE [LARGE SCALE GENOMIC DNA]</scope>
    <source>
        <strain evidence="1 2">Hhs.015</strain>
    </source>
</reference>
<name>A0ABU0X7K1_9PSEU</name>